<gene>
    <name evidence="1" type="ORF">NMOB1V02_LOCUS2916</name>
</gene>
<dbReference type="EMBL" id="OA882396">
    <property type="protein sequence ID" value="CAD7275113.1"/>
    <property type="molecule type" value="Genomic_DNA"/>
</dbReference>
<proteinExistence type="predicted"/>
<dbReference type="EMBL" id="CAJPEX010000359">
    <property type="protein sequence ID" value="CAG0915265.1"/>
    <property type="molecule type" value="Genomic_DNA"/>
</dbReference>
<dbReference type="OrthoDB" id="6379697at2759"/>
<dbReference type="PANTHER" id="PTHR40141:SF2">
    <property type="entry name" value="3',5'-CYCLIC-AMP PHOSPHODIESTERASE"/>
    <property type="match status" value="1"/>
</dbReference>
<accession>A0A7R9GAE8</accession>
<dbReference type="AlphaFoldDB" id="A0A7R9GAE8"/>
<organism evidence="1">
    <name type="scientific">Notodromas monacha</name>
    <dbReference type="NCBI Taxonomy" id="399045"/>
    <lineage>
        <taxon>Eukaryota</taxon>
        <taxon>Metazoa</taxon>
        <taxon>Ecdysozoa</taxon>
        <taxon>Arthropoda</taxon>
        <taxon>Crustacea</taxon>
        <taxon>Oligostraca</taxon>
        <taxon>Ostracoda</taxon>
        <taxon>Podocopa</taxon>
        <taxon>Podocopida</taxon>
        <taxon>Cypridocopina</taxon>
        <taxon>Cypridoidea</taxon>
        <taxon>Cyprididae</taxon>
        <taxon>Notodromas</taxon>
    </lineage>
</organism>
<name>A0A7R9GAE8_9CRUS</name>
<sequence>MSPHIASFSEAAELIRAVFPNVKKSFDVGNGASPGSGASPSAGLVLQNYPQRRESFLYRSDSDYDVSPKSMSRNSSIASESSDVHWESVTYSASSDIYVCQVTAKMWLTRLPGIRVVRSAAGRDRPTGSELFDSSERSISAFSAGSVGTRYPPLSRFRVKIPELIST</sequence>
<dbReference type="Proteomes" id="UP000678499">
    <property type="component" value="Unassembled WGS sequence"/>
</dbReference>
<evidence type="ECO:0000313" key="2">
    <source>
        <dbReference type="Proteomes" id="UP000678499"/>
    </source>
</evidence>
<dbReference type="PANTHER" id="PTHR40141">
    <property type="entry name" value="3',5'-CYCLIC-AMP PHOSPHODIESTERASE-RELATED"/>
    <property type="match status" value="1"/>
</dbReference>
<reference evidence="1" key="1">
    <citation type="submission" date="2020-11" db="EMBL/GenBank/DDBJ databases">
        <authorList>
            <person name="Tran Van P."/>
        </authorList>
    </citation>
    <scope>NUCLEOTIDE SEQUENCE</scope>
</reference>
<protein>
    <submittedName>
        <fullName evidence="1">Uncharacterized protein</fullName>
    </submittedName>
</protein>
<keyword evidence="2" id="KW-1185">Reference proteome</keyword>
<evidence type="ECO:0000313" key="1">
    <source>
        <dbReference type="EMBL" id="CAD7275113.1"/>
    </source>
</evidence>